<dbReference type="Proteomes" id="UP000183530">
    <property type="component" value="Chromosome"/>
</dbReference>
<evidence type="ECO:0000259" key="9">
    <source>
        <dbReference type="PROSITE" id="PS50850"/>
    </source>
</evidence>
<feature type="transmembrane region" description="Helical" evidence="8">
    <location>
        <begin position="318"/>
        <end position="339"/>
    </location>
</feature>
<dbReference type="EMBL" id="CP018135">
    <property type="protein sequence ID" value="APF41059.1"/>
    <property type="molecule type" value="Genomic_DNA"/>
</dbReference>
<keyword evidence="3" id="KW-0813">Transport</keyword>
<dbReference type="KEGG" id="nae:BHE16_08685"/>
<evidence type="ECO:0000313" key="11">
    <source>
        <dbReference type="Proteomes" id="UP000183530"/>
    </source>
</evidence>
<dbReference type="AlphaFoldDB" id="A0A1L2ZPK1"/>
<comment type="subcellular location">
    <subcellularLocation>
        <location evidence="1">Cell membrane</location>
        <topology evidence="1">Multi-pass membrane protein</topology>
    </subcellularLocation>
</comment>
<dbReference type="SUPFAM" id="SSF103473">
    <property type="entry name" value="MFS general substrate transporter"/>
    <property type="match status" value="1"/>
</dbReference>
<sequence length="419" mass="44494">MTGSADSDFEGHRHGSTDYKNLILALFAAGVATFSQLYSLQGVLPELARNLHIEDSHAALAVSAATLGLAIAVIPWSMVADRIGRLKTMTYSIIGAVIFGLAVPWSPTFEWLLLLRLGEGLVLGGIPAVALVYLSEEVTRTHAAIAAATYVSGTTIGGLLGRLIAGPLSEFVNWRIGTFVVSCLAAVAALIFIKKAPQPRGFQHPQQSELENETALKRITGKLTWAISQPALLAIYAQGFLLMGGFVATYNYLAFRLEAPPFFVPASLASLMFTAYLAGTWSSRQAGKFVLPFGRLTVLLATLVVALIGLAITLFESIPLIIIGLLIYTAGFFGAHAVASGWIGRLATHNRAQATSLYNLFYYVGSSLFGWLIGYAFTAAGWPLLVACVAGLVALAGAIAVVLLRNQPGSAPQPREVLS</sequence>
<evidence type="ECO:0000256" key="6">
    <source>
        <dbReference type="ARBA" id="ARBA00022989"/>
    </source>
</evidence>
<keyword evidence="5 8" id="KW-0812">Transmembrane</keyword>
<dbReference type="RefSeq" id="WP_071894530.1">
    <property type="nucleotide sequence ID" value="NZ_CP018135.1"/>
</dbReference>
<comment type="similarity">
    <text evidence="2">Belongs to the major facilitator superfamily.</text>
</comment>
<evidence type="ECO:0000256" key="2">
    <source>
        <dbReference type="ARBA" id="ARBA00008335"/>
    </source>
</evidence>
<keyword evidence="4" id="KW-1003">Cell membrane</keyword>
<evidence type="ECO:0000256" key="4">
    <source>
        <dbReference type="ARBA" id="ARBA00022475"/>
    </source>
</evidence>
<dbReference type="Pfam" id="PF07690">
    <property type="entry name" value="MFS_1"/>
    <property type="match status" value="1"/>
</dbReference>
<dbReference type="PANTHER" id="PTHR43271:SF1">
    <property type="entry name" value="INNER MEMBRANE TRANSPORT PROTEIN YNFM"/>
    <property type="match status" value="1"/>
</dbReference>
<evidence type="ECO:0000256" key="7">
    <source>
        <dbReference type="ARBA" id="ARBA00023136"/>
    </source>
</evidence>
<dbReference type="PROSITE" id="PS50850">
    <property type="entry name" value="MFS"/>
    <property type="match status" value="1"/>
</dbReference>
<dbReference type="Gene3D" id="1.20.1250.20">
    <property type="entry name" value="MFS general substrate transporter like domains"/>
    <property type="match status" value="1"/>
</dbReference>
<dbReference type="PANTHER" id="PTHR43271">
    <property type="entry name" value="BLL2771 PROTEIN"/>
    <property type="match status" value="1"/>
</dbReference>
<gene>
    <name evidence="10" type="ORF">BHE16_08685</name>
</gene>
<feature type="transmembrane region" description="Helical" evidence="8">
    <location>
        <begin position="143"/>
        <end position="165"/>
    </location>
</feature>
<feature type="transmembrane region" description="Helical" evidence="8">
    <location>
        <begin position="58"/>
        <end position="76"/>
    </location>
</feature>
<keyword evidence="11" id="KW-1185">Reference proteome</keyword>
<feature type="transmembrane region" description="Helical" evidence="8">
    <location>
        <begin position="88"/>
        <end position="105"/>
    </location>
</feature>
<feature type="transmembrane region" description="Helical" evidence="8">
    <location>
        <begin position="360"/>
        <end position="378"/>
    </location>
</feature>
<dbReference type="GO" id="GO:0005886">
    <property type="term" value="C:plasma membrane"/>
    <property type="evidence" value="ECO:0007669"/>
    <property type="project" value="UniProtKB-SubCell"/>
</dbReference>
<dbReference type="CDD" id="cd17324">
    <property type="entry name" value="MFS_NepI_like"/>
    <property type="match status" value="1"/>
</dbReference>
<evidence type="ECO:0000256" key="5">
    <source>
        <dbReference type="ARBA" id="ARBA00022692"/>
    </source>
</evidence>
<keyword evidence="7 8" id="KW-0472">Membrane</keyword>
<feature type="transmembrane region" description="Helical" evidence="8">
    <location>
        <begin position="21"/>
        <end position="38"/>
    </location>
</feature>
<feature type="transmembrane region" description="Helical" evidence="8">
    <location>
        <begin position="231"/>
        <end position="250"/>
    </location>
</feature>
<feature type="domain" description="Major facilitator superfamily (MFS) profile" evidence="9">
    <location>
        <begin position="22"/>
        <end position="409"/>
    </location>
</feature>
<dbReference type="InterPro" id="IPR036259">
    <property type="entry name" value="MFS_trans_sf"/>
</dbReference>
<dbReference type="InterPro" id="IPR011701">
    <property type="entry name" value="MFS"/>
</dbReference>
<feature type="transmembrane region" description="Helical" evidence="8">
    <location>
        <begin position="384"/>
        <end position="404"/>
    </location>
</feature>
<dbReference type="GO" id="GO:0022857">
    <property type="term" value="F:transmembrane transporter activity"/>
    <property type="evidence" value="ECO:0007669"/>
    <property type="project" value="InterPro"/>
</dbReference>
<evidence type="ECO:0000256" key="1">
    <source>
        <dbReference type="ARBA" id="ARBA00004651"/>
    </source>
</evidence>
<feature type="transmembrane region" description="Helical" evidence="8">
    <location>
        <begin position="293"/>
        <end position="312"/>
    </location>
</feature>
<proteinExistence type="inferred from homology"/>
<dbReference type="InterPro" id="IPR020846">
    <property type="entry name" value="MFS_dom"/>
</dbReference>
<keyword evidence="6 8" id="KW-1133">Transmembrane helix</keyword>
<protein>
    <submittedName>
        <fullName evidence="10">MFS transporter</fullName>
    </submittedName>
</protein>
<evidence type="ECO:0000256" key="3">
    <source>
        <dbReference type="ARBA" id="ARBA00022448"/>
    </source>
</evidence>
<name>A0A1L2ZPK1_9MICC</name>
<dbReference type="STRING" id="556325.BHE16_08685"/>
<feature type="transmembrane region" description="Helical" evidence="8">
    <location>
        <begin position="171"/>
        <end position="193"/>
    </location>
</feature>
<feature type="transmembrane region" description="Helical" evidence="8">
    <location>
        <begin position="111"/>
        <end position="134"/>
    </location>
</feature>
<reference evidence="10 11" key="1">
    <citation type="submission" date="2016-11" db="EMBL/GenBank/DDBJ databases">
        <title>Genome sequencing of Zhihengliuella aestuarii B18 antagonistic to Plasmodiophora brassicae.</title>
        <authorList>
            <person name="Luo Y."/>
        </authorList>
    </citation>
    <scope>NUCLEOTIDE SEQUENCE [LARGE SCALE GENOMIC DNA]</scope>
    <source>
        <strain evidence="10 11">B18</strain>
    </source>
</reference>
<evidence type="ECO:0000256" key="8">
    <source>
        <dbReference type="SAM" id="Phobius"/>
    </source>
</evidence>
<organism evidence="10 11">
    <name type="scientific">Neomicrococcus aestuarii</name>
    <dbReference type="NCBI Taxonomy" id="556325"/>
    <lineage>
        <taxon>Bacteria</taxon>
        <taxon>Bacillati</taxon>
        <taxon>Actinomycetota</taxon>
        <taxon>Actinomycetes</taxon>
        <taxon>Micrococcales</taxon>
        <taxon>Micrococcaceae</taxon>
        <taxon>Neomicrococcus</taxon>
    </lineage>
</organism>
<evidence type="ECO:0000313" key="10">
    <source>
        <dbReference type="EMBL" id="APF41059.1"/>
    </source>
</evidence>
<feature type="transmembrane region" description="Helical" evidence="8">
    <location>
        <begin position="262"/>
        <end position="281"/>
    </location>
</feature>
<accession>A0A1L2ZPK1</accession>